<protein>
    <submittedName>
        <fullName evidence="1">Uncharacterized protein</fullName>
    </submittedName>
</protein>
<comment type="caution">
    <text evidence="1">The sequence shown here is derived from an EMBL/GenBank/DDBJ whole genome shotgun (WGS) entry which is preliminary data.</text>
</comment>
<reference evidence="1 2" key="1">
    <citation type="submission" date="2022-05" db="EMBL/GenBank/DDBJ databases">
        <title>Genome Sequencing of Bee-Associated Microbes.</title>
        <authorList>
            <person name="Dunlap C."/>
        </authorList>
    </citation>
    <scope>NUCLEOTIDE SEQUENCE [LARGE SCALE GENOMIC DNA]</scope>
    <source>
        <strain evidence="1 2">NRRL B-04010</strain>
    </source>
</reference>
<organism evidence="1 2">
    <name type="scientific">Paenibacillus alvei</name>
    <name type="common">Bacillus alvei</name>
    <dbReference type="NCBI Taxonomy" id="44250"/>
    <lineage>
        <taxon>Bacteria</taxon>
        <taxon>Bacillati</taxon>
        <taxon>Bacillota</taxon>
        <taxon>Bacilli</taxon>
        <taxon>Bacillales</taxon>
        <taxon>Paenibacillaceae</taxon>
        <taxon>Paenibacillus</taxon>
    </lineage>
</organism>
<evidence type="ECO:0000313" key="2">
    <source>
        <dbReference type="Proteomes" id="UP001527181"/>
    </source>
</evidence>
<evidence type="ECO:0000313" key="1">
    <source>
        <dbReference type="EMBL" id="MCY9764826.1"/>
    </source>
</evidence>
<gene>
    <name evidence="1" type="ORF">M5X12_30495</name>
</gene>
<name>A0ABT4H878_PAEAL</name>
<dbReference type="RefSeq" id="WP_268600800.1">
    <property type="nucleotide sequence ID" value="NZ_JAMDNP010000125.1"/>
</dbReference>
<accession>A0ABT4H878</accession>
<keyword evidence="2" id="KW-1185">Reference proteome</keyword>
<dbReference type="EMBL" id="JAMDNP010000125">
    <property type="protein sequence ID" value="MCY9764826.1"/>
    <property type="molecule type" value="Genomic_DNA"/>
</dbReference>
<sequence length="71" mass="7810">MINITAMIKDGGNRNLMIKPDMLGKLAESIHNKGFEYVQLLAEDIVVVGFMMTGSQTGERIIILGDGEQNE</sequence>
<proteinExistence type="predicted"/>
<dbReference type="Proteomes" id="UP001527181">
    <property type="component" value="Unassembled WGS sequence"/>
</dbReference>